<evidence type="ECO:0000256" key="2">
    <source>
        <dbReference type="RuleBase" id="RU003750"/>
    </source>
</evidence>
<feature type="transmembrane region" description="Helical" evidence="3">
    <location>
        <begin position="124"/>
        <end position="141"/>
    </location>
</feature>
<dbReference type="PROSITE" id="PS00379">
    <property type="entry name" value="CDP_ALCOHOL_P_TRANSF"/>
    <property type="match status" value="1"/>
</dbReference>
<proteinExistence type="inferred from homology"/>
<dbReference type="Pfam" id="PF01066">
    <property type="entry name" value="CDP-OH_P_transf"/>
    <property type="match status" value="1"/>
</dbReference>
<dbReference type="InterPro" id="IPR043130">
    <property type="entry name" value="CDP-OH_PTrfase_TM_dom"/>
</dbReference>
<dbReference type="EC" id="2.7.8.-" evidence="4"/>
<dbReference type="Proteomes" id="UP001595788">
    <property type="component" value="Unassembled WGS sequence"/>
</dbReference>
<keyword evidence="1 2" id="KW-0808">Transferase</keyword>
<organism evidence="4 5">
    <name type="scientific">Micromonospora mangrovi</name>
    <dbReference type="NCBI Taxonomy" id="1182597"/>
    <lineage>
        <taxon>Bacteria</taxon>
        <taxon>Bacillati</taxon>
        <taxon>Actinomycetota</taxon>
        <taxon>Actinomycetes</taxon>
        <taxon>Micromonosporales</taxon>
        <taxon>Micromonosporaceae</taxon>
        <taxon>Micromonospora</taxon>
    </lineage>
</organism>
<evidence type="ECO:0000313" key="5">
    <source>
        <dbReference type="Proteomes" id="UP001595788"/>
    </source>
</evidence>
<dbReference type="InterPro" id="IPR048254">
    <property type="entry name" value="CDP_ALCOHOL_P_TRANSF_CS"/>
</dbReference>
<evidence type="ECO:0000256" key="1">
    <source>
        <dbReference type="ARBA" id="ARBA00022679"/>
    </source>
</evidence>
<keyword evidence="3" id="KW-0812">Transmembrane</keyword>
<evidence type="ECO:0000313" key="4">
    <source>
        <dbReference type="EMBL" id="MFC4147392.1"/>
    </source>
</evidence>
<protein>
    <submittedName>
        <fullName evidence="4">CDP-alcohol phosphatidyltransferase family protein</fullName>
        <ecNumber evidence="4">2.7.8.-</ecNumber>
    </submittedName>
</protein>
<evidence type="ECO:0000256" key="3">
    <source>
        <dbReference type="SAM" id="Phobius"/>
    </source>
</evidence>
<keyword evidence="3" id="KW-0472">Membrane</keyword>
<dbReference type="EMBL" id="JBHSBT010000015">
    <property type="protein sequence ID" value="MFC4147392.1"/>
    <property type="molecule type" value="Genomic_DNA"/>
</dbReference>
<comment type="caution">
    <text evidence="4">The sequence shown here is derived from an EMBL/GenBank/DDBJ whole genome shotgun (WGS) entry which is preliminary data.</text>
</comment>
<dbReference type="RefSeq" id="WP_377522082.1">
    <property type="nucleotide sequence ID" value="NZ_JBHSBT010000015.1"/>
</dbReference>
<dbReference type="Gene3D" id="1.20.120.1760">
    <property type="match status" value="1"/>
</dbReference>
<feature type="transmembrane region" description="Helical" evidence="3">
    <location>
        <begin position="180"/>
        <end position="198"/>
    </location>
</feature>
<dbReference type="GO" id="GO:0016740">
    <property type="term" value="F:transferase activity"/>
    <property type="evidence" value="ECO:0007669"/>
    <property type="project" value="UniProtKB-KW"/>
</dbReference>
<keyword evidence="5" id="KW-1185">Reference proteome</keyword>
<keyword evidence="3" id="KW-1133">Transmembrane helix</keyword>
<dbReference type="InterPro" id="IPR000462">
    <property type="entry name" value="CDP-OH_P_trans"/>
</dbReference>
<accession>A0ABV8M8Y0</accession>
<gene>
    <name evidence="4" type="ORF">ACFO0M_14140</name>
</gene>
<feature type="transmembrane region" description="Helical" evidence="3">
    <location>
        <begin position="70"/>
        <end position="103"/>
    </location>
</feature>
<sequence>MFRVRTGPLLGLAVQIVLLAGLTCTVGLGAAGWSAALAYAGMLCALLRRGLRRVGADALGPADRVTLARALLVGGVLALVVDAGSGPAPLGVLVPLTAVALALDAVDGRVARRTGTASAFGARFDMEIDAFLILVLSAHLAPALGGWVLAIGAMRYAFVAASAALPWLRGTLPARYWRKVVAAAQGVVLAVAAAGVLPPTAATVLVAGALALLVESFGHDVAWLWRHRPAPARTRDVPVAHAERISVVRTGSVAVVRAEEVVVARTGPAAGGAEPLVRLGPAARLATHQPV</sequence>
<name>A0ABV8M8Y0_9ACTN</name>
<reference evidence="5" key="1">
    <citation type="journal article" date="2019" name="Int. J. Syst. Evol. Microbiol.">
        <title>The Global Catalogue of Microorganisms (GCM) 10K type strain sequencing project: providing services to taxonomists for standard genome sequencing and annotation.</title>
        <authorList>
            <consortium name="The Broad Institute Genomics Platform"/>
            <consortium name="The Broad Institute Genome Sequencing Center for Infectious Disease"/>
            <person name="Wu L."/>
            <person name="Ma J."/>
        </authorList>
    </citation>
    <scope>NUCLEOTIDE SEQUENCE [LARGE SCALE GENOMIC DNA]</scope>
    <source>
        <strain evidence="5">2803GPT1-18</strain>
    </source>
</reference>
<comment type="similarity">
    <text evidence="2">Belongs to the CDP-alcohol phosphatidyltransferase class-I family.</text>
</comment>